<proteinExistence type="predicted"/>
<dbReference type="GO" id="GO:0003700">
    <property type="term" value="F:DNA-binding transcription factor activity"/>
    <property type="evidence" value="ECO:0007669"/>
    <property type="project" value="InterPro"/>
</dbReference>
<dbReference type="RefSeq" id="WP_170127291.1">
    <property type="nucleotide sequence ID" value="NZ_PVZF01000007.1"/>
</dbReference>
<accession>A0A2T0R2W7</accession>
<dbReference type="PANTHER" id="PTHR33164:SF43">
    <property type="entry name" value="HTH-TYPE TRANSCRIPTIONAL REPRESSOR YETL"/>
    <property type="match status" value="1"/>
</dbReference>
<dbReference type="AlphaFoldDB" id="A0A2T0R2W7"/>
<dbReference type="PANTHER" id="PTHR33164">
    <property type="entry name" value="TRANSCRIPTIONAL REGULATOR, MARR FAMILY"/>
    <property type="match status" value="1"/>
</dbReference>
<organism evidence="2 3">
    <name type="scientific">Kineococcus rhizosphaerae</name>
    <dbReference type="NCBI Taxonomy" id="559628"/>
    <lineage>
        <taxon>Bacteria</taxon>
        <taxon>Bacillati</taxon>
        <taxon>Actinomycetota</taxon>
        <taxon>Actinomycetes</taxon>
        <taxon>Kineosporiales</taxon>
        <taxon>Kineosporiaceae</taxon>
        <taxon>Kineococcus</taxon>
    </lineage>
</organism>
<dbReference type="Proteomes" id="UP000238083">
    <property type="component" value="Unassembled WGS sequence"/>
</dbReference>
<comment type="caution">
    <text evidence="2">The sequence shown here is derived from an EMBL/GenBank/DDBJ whole genome shotgun (WGS) entry which is preliminary data.</text>
</comment>
<sequence>MTRPLLEELRSAALLQNAVADALRGTNLTVDRWRCLAHVAHHPGASMTDLAEQLVMAPATASRAVDALVDQALVFRSLDPADRRRVVLRVSPDGAAALAAVSPALPAPALGNAGPR</sequence>
<name>A0A2T0R2W7_9ACTN</name>
<keyword evidence="3" id="KW-1185">Reference proteome</keyword>
<keyword evidence="2" id="KW-0238">DNA-binding</keyword>
<dbReference type="PROSITE" id="PS50995">
    <property type="entry name" value="HTH_MARR_2"/>
    <property type="match status" value="1"/>
</dbReference>
<dbReference type="InterPro" id="IPR036388">
    <property type="entry name" value="WH-like_DNA-bd_sf"/>
</dbReference>
<reference evidence="2 3" key="1">
    <citation type="submission" date="2018-03" db="EMBL/GenBank/DDBJ databases">
        <title>Genomic Encyclopedia of Archaeal and Bacterial Type Strains, Phase II (KMG-II): from individual species to whole genera.</title>
        <authorList>
            <person name="Goeker M."/>
        </authorList>
    </citation>
    <scope>NUCLEOTIDE SEQUENCE [LARGE SCALE GENOMIC DNA]</scope>
    <source>
        <strain evidence="2 3">DSM 19711</strain>
    </source>
</reference>
<dbReference type="SUPFAM" id="SSF46785">
    <property type="entry name" value="Winged helix' DNA-binding domain"/>
    <property type="match status" value="1"/>
</dbReference>
<evidence type="ECO:0000313" key="3">
    <source>
        <dbReference type="Proteomes" id="UP000238083"/>
    </source>
</evidence>
<dbReference type="InterPro" id="IPR036390">
    <property type="entry name" value="WH_DNA-bd_sf"/>
</dbReference>
<dbReference type="Pfam" id="PF12802">
    <property type="entry name" value="MarR_2"/>
    <property type="match status" value="1"/>
</dbReference>
<evidence type="ECO:0000259" key="1">
    <source>
        <dbReference type="PROSITE" id="PS50995"/>
    </source>
</evidence>
<dbReference type="Gene3D" id="1.10.10.10">
    <property type="entry name" value="Winged helix-like DNA-binding domain superfamily/Winged helix DNA-binding domain"/>
    <property type="match status" value="1"/>
</dbReference>
<dbReference type="InterPro" id="IPR000835">
    <property type="entry name" value="HTH_MarR-typ"/>
</dbReference>
<dbReference type="EMBL" id="PVZF01000007">
    <property type="protein sequence ID" value="PRY14125.1"/>
    <property type="molecule type" value="Genomic_DNA"/>
</dbReference>
<gene>
    <name evidence="2" type="ORF">CLV37_107244</name>
</gene>
<evidence type="ECO:0000313" key="2">
    <source>
        <dbReference type="EMBL" id="PRY14125.1"/>
    </source>
</evidence>
<dbReference type="InterPro" id="IPR039422">
    <property type="entry name" value="MarR/SlyA-like"/>
</dbReference>
<dbReference type="GO" id="GO:0003677">
    <property type="term" value="F:DNA binding"/>
    <property type="evidence" value="ECO:0007669"/>
    <property type="project" value="UniProtKB-KW"/>
</dbReference>
<dbReference type="GO" id="GO:0006950">
    <property type="term" value="P:response to stress"/>
    <property type="evidence" value="ECO:0007669"/>
    <property type="project" value="TreeGrafter"/>
</dbReference>
<dbReference type="SMART" id="SM00347">
    <property type="entry name" value="HTH_MARR"/>
    <property type="match status" value="1"/>
</dbReference>
<feature type="domain" description="HTH marR-type" evidence="1">
    <location>
        <begin position="1"/>
        <end position="116"/>
    </location>
</feature>
<protein>
    <submittedName>
        <fullName evidence="2">DNA-binding MarR family transcriptional regulator</fullName>
    </submittedName>
</protein>